<keyword evidence="1" id="KW-0472">Membrane</keyword>
<dbReference type="AlphaFoldDB" id="A0A506UCZ7"/>
<reference evidence="2 3" key="1">
    <citation type="submission" date="2019-06" db="EMBL/GenBank/DDBJ databases">
        <authorList>
            <person name="Li M."/>
        </authorList>
    </citation>
    <scope>NUCLEOTIDE SEQUENCE [LARGE SCALE GENOMIC DNA]</scope>
    <source>
        <strain evidence="2 3">BGMRC6574</strain>
    </source>
</reference>
<evidence type="ECO:0000313" key="3">
    <source>
        <dbReference type="Proteomes" id="UP000320314"/>
    </source>
</evidence>
<proteinExistence type="predicted"/>
<gene>
    <name evidence="2" type="ORF">FJU11_07200</name>
</gene>
<accession>A0A506UCZ7</accession>
<comment type="caution">
    <text evidence="2">The sequence shown here is derived from an EMBL/GenBank/DDBJ whole genome shotgun (WGS) entry which is preliminary data.</text>
</comment>
<protein>
    <submittedName>
        <fullName evidence="2">Uncharacterized protein</fullName>
    </submittedName>
</protein>
<organism evidence="2 3">
    <name type="scientific">Pararhizobium mangrovi</name>
    <dbReference type="NCBI Taxonomy" id="2590452"/>
    <lineage>
        <taxon>Bacteria</taxon>
        <taxon>Pseudomonadati</taxon>
        <taxon>Pseudomonadota</taxon>
        <taxon>Alphaproteobacteria</taxon>
        <taxon>Hyphomicrobiales</taxon>
        <taxon>Rhizobiaceae</taxon>
        <taxon>Rhizobium/Agrobacterium group</taxon>
        <taxon>Pararhizobium</taxon>
    </lineage>
</organism>
<keyword evidence="1" id="KW-0812">Transmembrane</keyword>
<dbReference type="OrthoDB" id="9923616at2"/>
<evidence type="ECO:0000256" key="1">
    <source>
        <dbReference type="SAM" id="Phobius"/>
    </source>
</evidence>
<feature type="transmembrane region" description="Helical" evidence="1">
    <location>
        <begin position="12"/>
        <end position="34"/>
    </location>
</feature>
<dbReference type="RefSeq" id="WP_141166360.1">
    <property type="nucleotide sequence ID" value="NZ_VHLH01000010.1"/>
</dbReference>
<keyword evidence="1" id="KW-1133">Transmembrane helix</keyword>
<name>A0A506UCZ7_9HYPH</name>
<sequence length="188" mass="21617">MLKGIFKSPRNPLSVLFILFSLAIIINIVEFPFIERDSRHNYSAVYKYRYQNVIRVAIDHDNSSRTAVAPYYYLGLVFPESVVVMPTDDRLADSVSIRSFGLASEIRYRDYDPVKLFEKTNIKPHLWNLMQLADDRGNVERVIEKTFGIATSNQPSGTFVILHDRSGRFYYVDSNLLDAQTRKDLGIG</sequence>
<dbReference type="Proteomes" id="UP000320314">
    <property type="component" value="Unassembled WGS sequence"/>
</dbReference>
<keyword evidence="3" id="KW-1185">Reference proteome</keyword>
<dbReference type="EMBL" id="VHLH01000010">
    <property type="protein sequence ID" value="TPW29617.1"/>
    <property type="molecule type" value="Genomic_DNA"/>
</dbReference>
<evidence type="ECO:0000313" key="2">
    <source>
        <dbReference type="EMBL" id="TPW29617.1"/>
    </source>
</evidence>